<gene>
    <name evidence="3" type="ORF">FDP41_003700</name>
</gene>
<dbReference type="VEuPathDB" id="AmoebaDB:NfTy_065030"/>
<dbReference type="VEuPathDB" id="AmoebaDB:FDP41_003700"/>
<evidence type="ECO:0000259" key="2">
    <source>
        <dbReference type="PROSITE" id="PS50188"/>
    </source>
</evidence>
<dbReference type="OrthoDB" id="258495at2759"/>
<keyword evidence="4" id="KW-1185">Reference proteome</keyword>
<organism evidence="3 4">
    <name type="scientific">Naegleria fowleri</name>
    <name type="common">Brain eating amoeba</name>
    <dbReference type="NCBI Taxonomy" id="5763"/>
    <lineage>
        <taxon>Eukaryota</taxon>
        <taxon>Discoba</taxon>
        <taxon>Heterolobosea</taxon>
        <taxon>Tetramitia</taxon>
        <taxon>Eutetramitia</taxon>
        <taxon>Vahlkampfiidae</taxon>
        <taxon>Naegleria</taxon>
    </lineage>
</organism>
<evidence type="ECO:0000313" key="4">
    <source>
        <dbReference type="Proteomes" id="UP000444721"/>
    </source>
</evidence>
<proteinExistence type="predicted"/>
<dbReference type="GeneID" id="68110918"/>
<comment type="caution">
    <text evidence="3">The sequence shown here is derived from an EMBL/GenBank/DDBJ whole genome shotgun (WGS) entry which is preliminary data.</text>
</comment>
<sequence>MSQERSLNHEDNDFVRNNNIDDHEENNDEMDLSPELNYYEDDDNHENNFFDQEGITLQDLEDEEEQEMEDYFPMIRDPIPLFLNQFVPNTYLNHHGFNTDMSCSASNDHTPNFNYFLYRCGSIDLFQKKTAQLGFPLRIILSSIDQNATNRSCSMKTNAINNHNSSNSSSTMQIDVNSTISLTPNTENIRKMFEQLPSRLLEQYMFHLLPDGIQDLNYDNMIKGALLSIAEKLKERERRFSHLLVPIVHYFTVEGAGQVQFGWQQSTSREYQHYTKNSSVTPNSQPQQQQQTCNITRNDTITNNEPILENIPSVLRIEKPASTMPYEYYFNKRICIQLHPYLCLQIIPSELRRKSNYNISQSKTSKYEGYYFYCEYTVLDSGYSNMYGSDGVCEIGCGMAPFEYSEGMVGWYRNSIGYHCDCGRVYDNMPENTDRNFAGKGHVGDTLGVAWSLKTGEITFVKNGVVVETRKRQQVWKKDFWDDYFGTFCPTISFDYNKRKFYVNVGLNRALYPFKYYLFNTYEEQEVLFSYLDVESDSAEGQAFVDISVKTFC</sequence>
<dbReference type="InterPro" id="IPR001870">
    <property type="entry name" value="B30.2/SPRY"/>
</dbReference>
<evidence type="ECO:0000313" key="3">
    <source>
        <dbReference type="EMBL" id="KAF0977047.1"/>
    </source>
</evidence>
<dbReference type="InterPro" id="IPR003877">
    <property type="entry name" value="SPRY_dom"/>
</dbReference>
<feature type="compositionally biased region" description="Acidic residues" evidence="1">
    <location>
        <begin position="22"/>
        <end position="44"/>
    </location>
</feature>
<feature type="compositionally biased region" description="Basic and acidic residues" evidence="1">
    <location>
        <begin position="1"/>
        <end position="14"/>
    </location>
</feature>
<dbReference type="AlphaFoldDB" id="A0A6A5BJ94"/>
<dbReference type="Gene3D" id="2.60.120.920">
    <property type="match status" value="1"/>
</dbReference>
<name>A0A6A5BJ94_NAEFO</name>
<dbReference type="InterPro" id="IPR044736">
    <property type="entry name" value="Gid1/RanBPM/SPLA_SPRY"/>
</dbReference>
<feature type="region of interest" description="Disordered" evidence="1">
    <location>
        <begin position="1"/>
        <end position="48"/>
    </location>
</feature>
<protein>
    <recommendedName>
        <fullName evidence="2">B30.2/SPRY domain-containing protein</fullName>
    </recommendedName>
</protein>
<reference evidence="3 4" key="1">
    <citation type="journal article" date="2019" name="Sci. Rep.">
        <title>Nanopore sequencing improves the draft genome of the human pathogenic amoeba Naegleria fowleri.</title>
        <authorList>
            <person name="Liechti N."/>
            <person name="Schurch N."/>
            <person name="Bruggmann R."/>
            <person name="Wittwer M."/>
        </authorList>
    </citation>
    <scope>NUCLEOTIDE SEQUENCE [LARGE SCALE GENOMIC DNA]</scope>
    <source>
        <strain evidence="3 4">ATCC 30894</strain>
    </source>
</reference>
<dbReference type="EMBL" id="VFQX01000035">
    <property type="protein sequence ID" value="KAF0977047.1"/>
    <property type="molecule type" value="Genomic_DNA"/>
</dbReference>
<dbReference type="Proteomes" id="UP000444721">
    <property type="component" value="Unassembled WGS sequence"/>
</dbReference>
<dbReference type="InterPro" id="IPR043136">
    <property type="entry name" value="B30.2/SPRY_sf"/>
</dbReference>
<dbReference type="OMA" id="CNITRND"/>
<dbReference type="RefSeq" id="XP_044561760.1">
    <property type="nucleotide sequence ID" value="XM_044707034.1"/>
</dbReference>
<dbReference type="CDD" id="cd12885">
    <property type="entry name" value="SPRY_RanBP_like"/>
    <property type="match status" value="1"/>
</dbReference>
<accession>A0A6A5BJ94</accession>
<evidence type="ECO:0000256" key="1">
    <source>
        <dbReference type="SAM" id="MobiDB-lite"/>
    </source>
</evidence>
<dbReference type="PROSITE" id="PS50188">
    <property type="entry name" value="B302_SPRY"/>
    <property type="match status" value="1"/>
</dbReference>
<feature type="domain" description="B30.2/SPRY" evidence="2">
    <location>
        <begin position="296"/>
        <end position="510"/>
    </location>
</feature>
<dbReference type="Pfam" id="PF00622">
    <property type="entry name" value="SPRY"/>
    <property type="match status" value="1"/>
</dbReference>